<accession>A0ABQ1JT85</accession>
<organism evidence="1 2">
    <name type="scientific">Blastomonas aquatica</name>
    <dbReference type="NCBI Taxonomy" id="1510276"/>
    <lineage>
        <taxon>Bacteria</taxon>
        <taxon>Pseudomonadati</taxon>
        <taxon>Pseudomonadota</taxon>
        <taxon>Alphaproteobacteria</taxon>
        <taxon>Sphingomonadales</taxon>
        <taxon>Sphingomonadaceae</taxon>
        <taxon>Blastomonas</taxon>
    </lineage>
</organism>
<comment type="caution">
    <text evidence="1">The sequence shown here is derived from an EMBL/GenBank/DDBJ whole genome shotgun (WGS) entry which is preliminary data.</text>
</comment>
<sequence length="69" mass="7448">MGLGAKPLSDMIMDAAQGLLARCTTVRGWRSCFRDFVAETTNFNSQLTEMAVGTPSRLGSGPINRLRAT</sequence>
<evidence type="ECO:0000313" key="2">
    <source>
        <dbReference type="Proteomes" id="UP000614261"/>
    </source>
</evidence>
<dbReference type="EMBL" id="BMGD01000008">
    <property type="protein sequence ID" value="GGB75827.1"/>
    <property type="molecule type" value="Genomic_DNA"/>
</dbReference>
<keyword evidence="2" id="KW-1185">Reference proteome</keyword>
<proteinExistence type="predicted"/>
<gene>
    <name evidence="1" type="ORF">GCM10010833_33830</name>
</gene>
<evidence type="ECO:0000313" key="1">
    <source>
        <dbReference type="EMBL" id="GGB75827.1"/>
    </source>
</evidence>
<dbReference type="Proteomes" id="UP000614261">
    <property type="component" value="Unassembled WGS sequence"/>
</dbReference>
<protein>
    <submittedName>
        <fullName evidence="1">Uncharacterized protein</fullName>
    </submittedName>
</protein>
<name>A0ABQ1JT85_9SPHN</name>
<reference evidence="2" key="1">
    <citation type="journal article" date="2019" name="Int. J. Syst. Evol. Microbiol.">
        <title>The Global Catalogue of Microorganisms (GCM) 10K type strain sequencing project: providing services to taxonomists for standard genome sequencing and annotation.</title>
        <authorList>
            <consortium name="The Broad Institute Genomics Platform"/>
            <consortium name="The Broad Institute Genome Sequencing Center for Infectious Disease"/>
            <person name="Wu L."/>
            <person name="Ma J."/>
        </authorList>
    </citation>
    <scope>NUCLEOTIDE SEQUENCE [LARGE SCALE GENOMIC DNA]</scope>
    <source>
        <strain evidence="2">CGMCC 1.12851</strain>
    </source>
</reference>